<feature type="domain" description="Transcription regulator PadR N-terminal" evidence="2">
    <location>
        <begin position="21"/>
        <end position="84"/>
    </location>
</feature>
<dbReference type="RefSeq" id="WP_007492407.1">
    <property type="nucleotide sequence ID" value="NZ_BAABXT010000001.1"/>
</dbReference>
<dbReference type="EMBL" id="JAQLWO010000004">
    <property type="protein sequence ID" value="MDB7905506.1"/>
    <property type="molecule type" value="Genomic_DNA"/>
</dbReference>
<evidence type="ECO:0000313" key="6">
    <source>
        <dbReference type="EMBL" id="MSB48703.1"/>
    </source>
</evidence>
<evidence type="ECO:0000313" key="7">
    <source>
        <dbReference type="Proteomes" id="UP000429811"/>
    </source>
</evidence>
<evidence type="ECO:0000313" key="3">
    <source>
        <dbReference type="EMBL" id="MDB7905506.1"/>
    </source>
</evidence>
<evidence type="ECO:0000313" key="8">
    <source>
        <dbReference type="Proteomes" id="UP000434475"/>
    </source>
</evidence>
<gene>
    <name evidence="6" type="ORF">GKE90_08305</name>
    <name evidence="5" type="ORF">GKE97_18855</name>
    <name evidence="3" type="ORF">PND83_05920</name>
    <name evidence="4" type="ORF">PNE06_00010</name>
</gene>
<accession>A0A174SA02</accession>
<organism evidence="5 8">
    <name type="scientific">Flavonifractor plautii</name>
    <name type="common">Fusobacterium plautii</name>
    <dbReference type="NCBI Taxonomy" id="292800"/>
    <lineage>
        <taxon>Bacteria</taxon>
        <taxon>Bacillati</taxon>
        <taxon>Bacillota</taxon>
        <taxon>Clostridia</taxon>
        <taxon>Eubacteriales</taxon>
        <taxon>Oscillospiraceae</taxon>
        <taxon>Flavonifractor</taxon>
    </lineage>
</organism>
<evidence type="ECO:0000313" key="4">
    <source>
        <dbReference type="EMBL" id="MDB7931446.1"/>
    </source>
</evidence>
<name>A0A174SA02_FLAPL</name>
<dbReference type="AlphaFoldDB" id="A0A174SA02"/>
<dbReference type="InterPro" id="IPR036388">
    <property type="entry name" value="WH-like_DNA-bd_sf"/>
</dbReference>
<comment type="caution">
    <text evidence="5">The sequence shown here is derived from an EMBL/GenBank/DDBJ whole genome shotgun (WGS) entry which is preliminary data.</text>
</comment>
<dbReference type="EMBL" id="JAQLWV010000001">
    <property type="protein sequence ID" value="MDB7931446.1"/>
    <property type="molecule type" value="Genomic_DNA"/>
</dbReference>
<dbReference type="PANTHER" id="PTHR33169">
    <property type="entry name" value="PADR-FAMILY TRANSCRIPTIONAL REGULATOR"/>
    <property type="match status" value="1"/>
</dbReference>
<dbReference type="SUPFAM" id="SSF46785">
    <property type="entry name" value="Winged helix' DNA-binding domain"/>
    <property type="match status" value="1"/>
</dbReference>
<dbReference type="Gene3D" id="1.10.10.10">
    <property type="entry name" value="Winged helix-like DNA-binding domain superfamily/Winged helix DNA-binding domain"/>
    <property type="match status" value="1"/>
</dbReference>
<dbReference type="InterPro" id="IPR052509">
    <property type="entry name" value="Metal_resp_DNA-bind_regulator"/>
</dbReference>
<evidence type="ECO:0000313" key="5">
    <source>
        <dbReference type="EMBL" id="MSB21551.1"/>
    </source>
</evidence>
<reference evidence="7 8" key="1">
    <citation type="journal article" date="2019" name="Nat. Med.">
        <title>A library of human gut bacterial isolates paired with longitudinal multiomics data enables mechanistic microbiome research.</title>
        <authorList>
            <person name="Poyet M."/>
            <person name="Groussin M."/>
            <person name="Gibbons S.M."/>
            <person name="Avila-Pacheco J."/>
            <person name="Jiang X."/>
            <person name="Kearney S.M."/>
            <person name="Perrotta A.R."/>
            <person name="Berdy B."/>
            <person name="Zhao S."/>
            <person name="Lieberman T.D."/>
            <person name="Swanson P.K."/>
            <person name="Smith M."/>
            <person name="Roesemann S."/>
            <person name="Alexander J.E."/>
            <person name="Rich S.A."/>
            <person name="Livny J."/>
            <person name="Vlamakis H."/>
            <person name="Clish C."/>
            <person name="Bullock K."/>
            <person name="Deik A."/>
            <person name="Scott J."/>
            <person name="Pierce K.A."/>
            <person name="Xavier R.J."/>
            <person name="Alm E.J."/>
        </authorList>
    </citation>
    <scope>NUCLEOTIDE SEQUENCE [LARGE SCALE GENOMIC DNA]</scope>
    <source>
        <strain evidence="5 8">BIOML-A2</strain>
        <strain evidence="6 7">BIOML-A5</strain>
    </source>
</reference>
<dbReference type="Pfam" id="PF03551">
    <property type="entry name" value="PadR"/>
    <property type="match status" value="1"/>
</dbReference>
<evidence type="ECO:0000259" key="2">
    <source>
        <dbReference type="Pfam" id="PF03551"/>
    </source>
</evidence>
<dbReference type="InterPro" id="IPR005149">
    <property type="entry name" value="Tscrpt_reg_PadR_N"/>
</dbReference>
<keyword evidence="1" id="KW-0175">Coiled coil</keyword>
<protein>
    <submittedName>
        <fullName evidence="3">Helix-turn-helix transcriptional regulator</fullName>
    </submittedName>
    <submittedName>
        <fullName evidence="5">PadR family transcriptional regulator</fullName>
    </submittedName>
</protein>
<dbReference type="EMBL" id="WKPR01000024">
    <property type="protein sequence ID" value="MSB21551.1"/>
    <property type="molecule type" value="Genomic_DNA"/>
</dbReference>
<dbReference type="Proteomes" id="UP000429811">
    <property type="component" value="Unassembled WGS sequence"/>
</dbReference>
<sequence>MARKRLETLTEQMFYVLLSLRGERHGYGIMQAITELTGGRVSVGAGTLYALLERFEKDGLIRRTRTEDNRKYYILMPEGERTLQNEYERIKKQAADMERVLQKEEES</sequence>
<dbReference type="GeneID" id="63974480"/>
<dbReference type="Proteomes" id="UP001211173">
    <property type="component" value="Unassembled WGS sequence"/>
</dbReference>
<evidence type="ECO:0000256" key="1">
    <source>
        <dbReference type="SAM" id="Coils"/>
    </source>
</evidence>
<dbReference type="EMBL" id="WKPO01000009">
    <property type="protein sequence ID" value="MSB48703.1"/>
    <property type="molecule type" value="Genomic_DNA"/>
</dbReference>
<dbReference type="Proteomes" id="UP000434475">
    <property type="component" value="Unassembled WGS sequence"/>
</dbReference>
<reference evidence="3" key="2">
    <citation type="submission" date="2023-01" db="EMBL/GenBank/DDBJ databases">
        <title>Human gut microbiome strain richness.</title>
        <authorList>
            <person name="Chen-Liaw A."/>
        </authorList>
    </citation>
    <scope>NUCLEOTIDE SEQUENCE</scope>
    <source>
        <strain evidence="4">1001287st1_F4_1001285I_161205</strain>
        <strain evidence="3">2225st1_A6_2225SCRN_200828</strain>
    </source>
</reference>
<proteinExistence type="predicted"/>
<dbReference type="PANTHER" id="PTHR33169:SF13">
    <property type="entry name" value="PADR-FAMILY TRANSCRIPTIONAL REGULATOR"/>
    <property type="match status" value="1"/>
</dbReference>
<dbReference type="InterPro" id="IPR036390">
    <property type="entry name" value="WH_DNA-bd_sf"/>
</dbReference>
<dbReference type="Proteomes" id="UP001211006">
    <property type="component" value="Unassembled WGS sequence"/>
</dbReference>
<feature type="coiled-coil region" evidence="1">
    <location>
        <begin position="80"/>
        <end position="107"/>
    </location>
</feature>